<evidence type="ECO:0000313" key="2">
    <source>
        <dbReference type="EMBL" id="WNG49226.1"/>
    </source>
</evidence>
<dbReference type="Proteomes" id="UP001611383">
    <property type="component" value="Chromosome"/>
</dbReference>
<evidence type="ECO:0000313" key="3">
    <source>
        <dbReference type="Proteomes" id="UP001611383"/>
    </source>
</evidence>
<dbReference type="InterPro" id="IPR006026">
    <property type="entry name" value="Peptidase_Metallo"/>
</dbReference>
<reference evidence="2 3" key="1">
    <citation type="submission" date="2019-08" db="EMBL/GenBank/DDBJ databases">
        <title>Archangium and Cystobacter genomes.</title>
        <authorList>
            <person name="Chen I.-C.K."/>
            <person name="Wielgoss S."/>
        </authorList>
    </citation>
    <scope>NUCLEOTIDE SEQUENCE [LARGE SCALE GENOMIC DNA]</scope>
    <source>
        <strain evidence="2 3">Cbm 6</strain>
    </source>
</reference>
<dbReference type="PROSITE" id="PS51257">
    <property type="entry name" value="PROKAR_LIPOPROTEIN"/>
    <property type="match status" value="1"/>
</dbReference>
<name>A0ABY9X1F7_9BACT</name>
<sequence>MTRLPALLVSALVLSACEPDTASNEEPSPRLNSSGDALYASWSQLWPRPSATIPVCWENPAPEHAQQRQATRDALAETWERYGNLRFTGWETCVPGSGGIHIVVDDSHPRSAVGYYGPNYPTQMWLNFYSWCDASNANYYWTCIKFVSVHEFGHALGFQHEQDRPNTPQWCKDQQPGNVYTGSGDWMLGDWDSYSIMNYCNPNSYQTWLLSATDQWALSYAYPASSP</sequence>
<accession>A0ABY9X1F7</accession>
<dbReference type="SUPFAM" id="SSF55486">
    <property type="entry name" value="Metalloproteases ('zincins'), catalytic domain"/>
    <property type="match status" value="1"/>
</dbReference>
<evidence type="ECO:0000259" key="1">
    <source>
        <dbReference type="SMART" id="SM00235"/>
    </source>
</evidence>
<dbReference type="Gene3D" id="3.40.390.10">
    <property type="entry name" value="Collagenase (Catalytic Domain)"/>
    <property type="match status" value="1"/>
</dbReference>
<keyword evidence="3" id="KW-1185">Reference proteome</keyword>
<proteinExistence type="predicted"/>
<dbReference type="SMART" id="SM00235">
    <property type="entry name" value="ZnMc"/>
    <property type="match status" value="1"/>
</dbReference>
<protein>
    <recommendedName>
        <fullName evidence="1">Peptidase metallopeptidase domain-containing protein</fullName>
    </recommendedName>
</protein>
<dbReference type="EMBL" id="CP043494">
    <property type="protein sequence ID" value="WNG49226.1"/>
    <property type="molecule type" value="Genomic_DNA"/>
</dbReference>
<dbReference type="InterPro" id="IPR024079">
    <property type="entry name" value="MetalloPept_cat_dom_sf"/>
</dbReference>
<gene>
    <name evidence="2" type="ORF">F0U60_37735</name>
</gene>
<organism evidence="2 3">
    <name type="scientific">Archangium minus</name>
    <dbReference type="NCBI Taxonomy" id="83450"/>
    <lineage>
        <taxon>Bacteria</taxon>
        <taxon>Pseudomonadati</taxon>
        <taxon>Myxococcota</taxon>
        <taxon>Myxococcia</taxon>
        <taxon>Myxococcales</taxon>
        <taxon>Cystobacterineae</taxon>
        <taxon>Archangiaceae</taxon>
        <taxon>Archangium</taxon>
    </lineage>
</organism>
<feature type="domain" description="Peptidase metallopeptidase" evidence="1">
    <location>
        <begin position="42"/>
        <end position="193"/>
    </location>
</feature>
<dbReference type="RefSeq" id="WP_395806906.1">
    <property type="nucleotide sequence ID" value="NZ_CP043494.1"/>
</dbReference>